<dbReference type="AlphaFoldDB" id="X1ID22"/>
<protein>
    <submittedName>
        <fullName evidence="1">Uncharacterized protein</fullName>
    </submittedName>
</protein>
<gene>
    <name evidence="1" type="ORF">S03H2_32373</name>
</gene>
<dbReference type="EMBL" id="BARU01019672">
    <property type="protein sequence ID" value="GAH55463.1"/>
    <property type="molecule type" value="Genomic_DNA"/>
</dbReference>
<evidence type="ECO:0000313" key="1">
    <source>
        <dbReference type="EMBL" id="GAH55463.1"/>
    </source>
</evidence>
<proteinExistence type="predicted"/>
<comment type="caution">
    <text evidence="1">The sequence shown here is derived from an EMBL/GenBank/DDBJ whole genome shotgun (WGS) entry which is preliminary data.</text>
</comment>
<reference evidence="1" key="1">
    <citation type="journal article" date="2014" name="Front. Microbiol.">
        <title>High frequency of phylogenetically diverse reductive dehalogenase-homologous genes in deep subseafloor sedimentary metagenomes.</title>
        <authorList>
            <person name="Kawai M."/>
            <person name="Futagami T."/>
            <person name="Toyoda A."/>
            <person name="Takaki Y."/>
            <person name="Nishi S."/>
            <person name="Hori S."/>
            <person name="Arai W."/>
            <person name="Tsubouchi T."/>
            <person name="Morono Y."/>
            <person name="Uchiyama I."/>
            <person name="Ito T."/>
            <person name="Fujiyama A."/>
            <person name="Inagaki F."/>
            <person name="Takami H."/>
        </authorList>
    </citation>
    <scope>NUCLEOTIDE SEQUENCE</scope>
    <source>
        <strain evidence="1">Expedition CK06-06</strain>
    </source>
</reference>
<name>X1ID22_9ZZZZ</name>
<accession>X1ID22</accession>
<feature type="non-terminal residue" evidence="1">
    <location>
        <position position="1"/>
    </location>
</feature>
<sequence>ELNNHTFDDDLYFFYVERNLFKKEPVQIETIFN</sequence>
<organism evidence="1">
    <name type="scientific">marine sediment metagenome</name>
    <dbReference type="NCBI Taxonomy" id="412755"/>
    <lineage>
        <taxon>unclassified sequences</taxon>
        <taxon>metagenomes</taxon>
        <taxon>ecological metagenomes</taxon>
    </lineage>
</organism>